<protein>
    <submittedName>
        <fullName evidence="1">Uncharacterized protein</fullName>
    </submittedName>
</protein>
<accession>A0A7W9M286</accession>
<comment type="caution">
    <text evidence="1">The sequence shown here is derived from an EMBL/GenBank/DDBJ whole genome shotgun (WGS) entry which is preliminary data.</text>
</comment>
<dbReference type="Proteomes" id="UP000552097">
    <property type="component" value="Unassembled WGS sequence"/>
</dbReference>
<reference evidence="1 2" key="1">
    <citation type="submission" date="2020-08" db="EMBL/GenBank/DDBJ databases">
        <title>Sequencing the genomes of 1000 actinobacteria strains.</title>
        <authorList>
            <person name="Klenk H.-P."/>
        </authorList>
    </citation>
    <scope>NUCLEOTIDE SEQUENCE [LARGE SCALE GENOMIC DNA]</scope>
    <source>
        <strain evidence="1 2">DSM 45486</strain>
    </source>
</reference>
<evidence type="ECO:0000313" key="1">
    <source>
        <dbReference type="EMBL" id="MBB5804672.1"/>
    </source>
</evidence>
<proteinExistence type="predicted"/>
<dbReference type="AlphaFoldDB" id="A0A7W9M286"/>
<dbReference type="EMBL" id="JACHMO010000001">
    <property type="protein sequence ID" value="MBB5804672.1"/>
    <property type="molecule type" value="Genomic_DNA"/>
</dbReference>
<keyword evidence="2" id="KW-1185">Reference proteome</keyword>
<sequence>MRIVREYELAHRRALRAKMGIDSDPFAKIKEMIAKVDELLDQFESAVNHLR</sequence>
<gene>
    <name evidence="1" type="ORF">F4560_004440</name>
</gene>
<name>A0A7W9M286_9PSEU</name>
<evidence type="ECO:0000313" key="2">
    <source>
        <dbReference type="Proteomes" id="UP000552097"/>
    </source>
</evidence>
<organism evidence="1 2">
    <name type="scientific">Saccharothrix ecbatanensis</name>
    <dbReference type="NCBI Taxonomy" id="1105145"/>
    <lineage>
        <taxon>Bacteria</taxon>
        <taxon>Bacillati</taxon>
        <taxon>Actinomycetota</taxon>
        <taxon>Actinomycetes</taxon>
        <taxon>Pseudonocardiales</taxon>
        <taxon>Pseudonocardiaceae</taxon>
        <taxon>Saccharothrix</taxon>
    </lineage>
</organism>